<protein>
    <recommendedName>
        <fullName evidence="1">Tr-type G domain-containing protein</fullName>
    </recommendedName>
</protein>
<comment type="caution">
    <text evidence="2">The sequence shown here is derived from an EMBL/GenBank/DDBJ whole genome shotgun (WGS) entry which is preliminary data.</text>
</comment>
<gene>
    <name evidence="2" type="ORF">ANN_02762</name>
</gene>
<evidence type="ECO:0000313" key="2">
    <source>
        <dbReference type="EMBL" id="KAJ4451301.1"/>
    </source>
</evidence>
<evidence type="ECO:0000259" key="1">
    <source>
        <dbReference type="PROSITE" id="PS51722"/>
    </source>
</evidence>
<dbReference type="PANTHER" id="PTHR43721">
    <property type="entry name" value="ELONGATION FACTOR TU-RELATED"/>
    <property type="match status" value="1"/>
</dbReference>
<dbReference type="InterPro" id="IPR027417">
    <property type="entry name" value="P-loop_NTPase"/>
</dbReference>
<dbReference type="EMBL" id="JAJSOF020000001">
    <property type="protein sequence ID" value="KAJ4451301.1"/>
    <property type="molecule type" value="Genomic_DNA"/>
</dbReference>
<dbReference type="InterPro" id="IPR050055">
    <property type="entry name" value="EF-Tu_GTPase"/>
</dbReference>
<dbReference type="Proteomes" id="UP001148838">
    <property type="component" value="Unassembled WGS sequence"/>
</dbReference>
<name>A0ABQ8TX55_PERAM</name>
<dbReference type="InterPro" id="IPR000795">
    <property type="entry name" value="T_Tr_GTP-bd_dom"/>
</dbReference>
<dbReference type="PANTHER" id="PTHR43721:SF3">
    <property type="entry name" value="GTP-BINDING PROTEIN 2"/>
    <property type="match status" value="1"/>
</dbReference>
<dbReference type="SUPFAM" id="SSF52540">
    <property type="entry name" value="P-loop containing nucleoside triphosphate hydrolases"/>
    <property type="match status" value="1"/>
</dbReference>
<organism evidence="2 3">
    <name type="scientific">Periplaneta americana</name>
    <name type="common">American cockroach</name>
    <name type="synonym">Blatta americana</name>
    <dbReference type="NCBI Taxonomy" id="6978"/>
    <lineage>
        <taxon>Eukaryota</taxon>
        <taxon>Metazoa</taxon>
        <taxon>Ecdysozoa</taxon>
        <taxon>Arthropoda</taxon>
        <taxon>Hexapoda</taxon>
        <taxon>Insecta</taxon>
        <taxon>Pterygota</taxon>
        <taxon>Neoptera</taxon>
        <taxon>Polyneoptera</taxon>
        <taxon>Dictyoptera</taxon>
        <taxon>Blattodea</taxon>
        <taxon>Blattoidea</taxon>
        <taxon>Blattidae</taxon>
        <taxon>Blattinae</taxon>
        <taxon>Periplaneta</taxon>
    </lineage>
</organism>
<proteinExistence type="predicted"/>
<accession>A0ABQ8TX55</accession>
<evidence type="ECO:0000313" key="3">
    <source>
        <dbReference type="Proteomes" id="UP001148838"/>
    </source>
</evidence>
<reference evidence="2 3" key="1">
    <citation type="journal article" date="2022" name="Allergy">
        <title>Genome assembly and annotation of Periplaneta americana reveal a comprehensive cockroach allergen profile.</title>
        <authorList>
            <person name="Wang L."/>
            <person name="Xiong Q."/>
            <person name="Saelim N."/>
            <person name="Wang L."/>
            <person name="Nong W."/>
            <person name="Wan A.T."/>
            <person name="Shi M."/>
            <person name="Liu X."/>
            <person name="Cao Q."/>
            <person name="Hui J.H.L."/>
            <person name="Sookrung N."/>
            <person name="Leung T.F."/>
            <person name="Tungtrongchitr A."/>
            <person name="Tsui S.K.W."/>
        </authorList>
    </citation>
    <scope>NUCLEOTIDE SEQUENCE [LARGE SCALE GENOMIC DNA]</scope>
    <source>
        <strain evidence="2">PWHHKU_190912</strain>
    </source>
</reference>
<dbReference type="Pfam" id="PF00009">
    <property type="entry name" value="GTP_EFTU"/>
    <property type="match status" value="1"/>
</dbReference>
<feature type="domain" description="Tr-type G" evidence="1">
    <location>
        <begin position="306"/>
        <end position="500"/>
    </location>
</feature>
<sequence length="500" mass="56795">MENACYCSIEKLLPSSLLSKQLKVRIHKIIILPVVLYGCETWTLTLQEEQRLRVFENKVLRKIFGAKRDEITGEWRKLHNAELHALYCSRDLIRNIKFRHLRWAEHVAHMSESRNAYNVIWEAGGKKTFGETRRIWDDNIKMDLREVGYGGRDWINLAQDRDRWQAYDLMDFLGLFDPSTADESGDVHDDFTDQLPPEPQVGNVEYKLKLVNPSKQRFEHLVTQMKWRLREGQGEAIYEIGVEDNGVLTGLAEYEMTASLQTLQQMAYKLGATTTVLRERLVDNDNGNGRKVAEVLVRKVPDDQHNIEVRVAVMGSADAGKSTLLGVLTQGQFDNGRGRARLNMFRHLHEVQSGRTSSISHEILGFDTQGHVVNYSEFMTAEEICENSTKLITFIDLAGHRKYLRTTVLGLTGYSPHHVMLVVSGSAGIVGMTYEHLALALALDVPFFITITKTDVTAPADTLLSLETMLKSAGCRKVMNYNDFMCLCLRAMGRQLDGQK</sequence>
<keyword evidence="3" id="KW-1185">Reference proteome</keyword>
<dbReference type="PROSITE" id="PS51722">
    <property type="entry name" value="G_TR_2"/>
    <property type="match status" value="1"/>
</dbReference>
<dbReference type="Gene3D" id="3.40.50.300">
    <property type="entry name" value="P-loop containing nucleotide triphosphate hydrolases"/>
    <property type="match status" value="1"/>
</dbReference>